<dbReference type="InterPro" id="IPR050612">
    <property type="entry name" value="Prok_Mopterin_Oxidored"/>
</dbReference>
<dbReference type="Gene3D" id="2.40.30.10">
    <property type="entry name" value="Translation factors"/>
    <property type="match status" value="1"/>
</dbReference>
<dbReference type="SMART" id="SM00926">
    <property type="entry name" value="Molybdop_Fe4S4"/>
    <property type="match status" value="1"/>
</dbReference>
<dbReference type="Gene3D" id="2.40.40.20">
    <property type="match status" value="1"/>
</dbReference>
<dbReference type="CDD" id="cd00207">
    <property type="entry name" value="fer2"/>
    <property type="match status" value="1"/>
</dbReference>
<dbReference type="GO" id="GO:0051536">
    <property type="term" value="F:iron-sulfur cluster binding"/>
    <property type="evidence" value="ECO:0007669"/>
    <property type="project" value="UniProtKB-KW"/>
</dbReference>
<dbReference type="SUPFAM" id="SSF54292">
    <property type="entry name" value="2Fe-2S ferredoxin-like"/>
    <property type="match status" value="1"/>
</dbReference>
<dbReference type="InterPro" id="IPR017938">
    <property type="entry name" value="Riboflavin_synthase-like_b-brl"/>
</dbReference>
<evidence type="ECO:0000256" key="2">
    <source>
        <dbReference type="ARBA" id="ARBA00022723"/>
    </source>
</evidence>
<dbReference type="Proteomes" id="UP000334380">
    <property type="component" value="Unassembled WGS sequence"/>
</dbReference>
<keyword evidence="2" id="KW-0479">Metal-binding</keyword>
<dbReference type="Gene3D" id="3.40.50.80">
    <property type="entry name" value="Nucleotide-binding domain of ferredoxin-NADP reductase (FNR) module"/>
    <property type="match status" value="1"/>
</dbReference>
<dbReference type="RefSeq" id="WP_150614048.1">
    <property type="nucleotide sequence ID" value="NZ_CABPRU010000009.1"/>
</dbReference>
<keyword evidence="4" id="KW-0411">Iron-sulfur</keyword>
<dbReference type="InterPro" id="IPR009010">
    <property type="entry name" value="Asp_de-COase-like_dom_sf"/>
</dbReference>
<evidence type="ECO:0000313" key="8">
    <source>
        <dbReference type="EMBL" id="VVE27907.1"/>
    </source>
</evidence>
<keyword evidence="9" id="KW-1185">Reference proteome</keyword>
<proteinExistence type="inferred from homology"/>
<evidence type="ECO:0000256" key="4">
    <source>
        <dbReference type="ARBA" id="ARBA00023014"/>
    </source>
</evidence>
<dbReference type="CDD" id="cd02781">
    <property type="entry name" value="MopB_CT_Acetylene-hydratase"/>
    <property type="match status" value="1"/>
</dbReference>
<sequence>MPDIPGYCTLCRSRCGSLNRIEDGKLIKVMPLASHPTGGALCAKGRAAPELLYSPKRLATPMRRSAPRDAANPGWVEISWDDALDEIARQMLAIRARDGAEAVAFAVTTPSGTPMVDSFEWVERLIRVFGSPNMIYAIEVCGWHKDHAQRLMYGRGIGTPDWTNTEVVVLWGHNPARTWLAQASLVAQAQRRGARVVVVDPKQDGSGQQADLWVRIRPGADGALALGAIRHLLETARYDAEFIRRWTNAPCLVDRDSARLLRANELWPDGSPSAYVVVDMHGTLRPYDTRHALAEANRVDLQAKRDVVDIYGQRRVVATAFALLGDSVAPYTTARVSELTWADAAAIEQFNACFENAPRLSYQTWTGVGQHTNASATEQAIGTLYALTGAIDAPGGNLWTVPPPTRSVNDYSLLSPEQQAKALGLRELPLGPPSLGWVTARDFAHAVLHGDPYRVRALVSFGSNLLVSQADSERNQQALHALDFHVHIDPFLNPTAQSADIVLPSTLPWERDALKIGFEISQAAVEHVQFRPRVVSPYGNARTDYEIAFDLAMRLGLKDAFFGGDVVAGWNHQLEPLGVTVDDLRQAPEGLRFAQDFSYRKYAQARHDGTVRGFDTPSHRLELYTPAFVDVGQSPVAIFIEPTASPLRDDADPRYPLVLTTAKTGWYVHSSHRHVASLRRKAVDPVVQIGVALAAERGIAAGDWTRISTPAGEVVMRAKLDGKLDDRTVIADFGWWQGAPAFGRDDTPLHGVGSSNVNAILSDRDRDPVSGSVPLRATLCNVHRDGPMNRGRWSGLRAFHIAHCEVIAKDIAYFVFTPHDGGDLPDFQPGQHLTIHDTGLGATRAYSLVGSGKFPGHLNIAVKRDGLMSRHLHGLSTGQTVTLGQPGGTFAMPTSGPRPLILLGSGIGITPFMSYLETLWTQGGDDYPDTTLHYICRDSKGHAFAARIREIAGRFPRVKVVTYYRAPLPDDRRGFDYDVADDFNAWAIDEALVARRPLAFLCGSPGFVNAATIALVSRGVPAFDVMAESFRAELAMPTDLIPRNISIAGTGQSFVWHPNTGTILDAADAAKVDLPSGCRVGQCESCLMRVVRGSVLHLHPYDGAADACLTCQAVPLDDVELAR</sequence>
<feature type="domain" description="FAD-binding FR-type" evidence="6">
    <location>
        <begin position="794"/>
        <end position="893"/>
    </location>
</feature>
<dbReference type="InterPro" id="IPR036010">
    <property type="entry name" value="2Fe-2S_ferredoxin-like_sf"/>
</dbReference>
<dbReference type="SUPFAM" id="SSF50692">
    <property type="entry name" value="ADC-like"/>
    <property type="match status" value="1"/>
</dbReference>
<name>A0A5E4WSK1_9BURK</name>
<dbReference type="InterPro" id="IPR001433">
    <property type="entry name" value="OxRdtase_FAD/NAD-bd"/>
</dbReference>
<dbReference type="Gene3D" id="3.40.228.10">
    <property type="entry name" value="Dimethylsulfoxide Reductase, domain 2"/>
    <property type="match status" value="2"/>
</dbReference>
<dbReference type="Pfam" id="PF01568">
    <property type="entry name" value="Molydop_binding"/>
    <property type="match status" value="1"/>
</dbReference>
<evidence type="ECO:0000256" key="3">
    <source>
        <dbReference type="ARBA" id="ARBA00023004"/>
    </source>
</evidence>
<dbReference type="Pfam" id="PF00111">
    <property type="entry name" value="Fer2"/>
    <property type="match status" value="1"/>
</dbReference>
<dbReference type="InterPro" id="IPR039261">
    <property type="entry name" value="FNR_nucleotide-bd"/>
</dbReference>
<dbReference type="InterPro" id="IPR037949">
    <property type="entry name" value="MopB_CT_Acetylene-hydratase"/>
</dbReference>
<dbReference type="GO" id="GO:0043546">
    <property type="term" value="F:molybdopterin cofactor binding"/>
    <property type="evidence" value="ECO:0007669"/>
    <property type="project" value="InterPro"/>
</dbReference>
<evidence type="ECO:0000256" key="1">
    <source>
        <dbReference type="ARBA" id="ARBA00010312"/>
    </source>
</evidence>
<dbReference type="Gene3D" id="3.40.50.740">
    <property type="match status" value="2"/>
</dbReference>
<dbReference type="PROSITE" id="PS51669">
    <property type="entry name" value="4FE4S_MOW_BIS_MGD"/>
    <property type="match status" value="1"/>
</dbReference>
<dbReference type="InterPro" id="IPR006657">
    <property type="entry name" value="MoPterin_dinucl-bd_dom"/>
</dbReference>
<dbReference type="PROSITE" id="PS51085">
    <property type="entry name" value="2FE2S_FER_2"/>
    <property type="match status" value="1"/>
</dbReference>
<dbReference type="InterPro" id="IPR012675">
    <property type="entry name" value="Beta-grasp_dom_sf"/>
</dbReference>
<dbReference type="EMBL" id="CABPRU010000009">
    <property type="protein sequence ID" value="VVE27907.1"/>
    <property type="molecule type" value="Genomic_DNA"/>
</dbReference>
<dbReference type="PROSITE" id="PS51384">
    <property type="entry name" value="FAD_FR"/>
    <property type="match status" value="1"/>
</dbReference>
<dbReference type="SUPFAM" id="SSF63380">
    <property type="entry name" value="Riboflavin synthase domain-like"/>
    <property type="match status" value="1"/>
</dbReference>
<evidence type="ECO:0000313" key="9">
    <source>
        <dbReference type="Proteomes" id="UP000334380"/>
    </source>
</evidence>
<keyword evidence="3" id="KW-0408">Iron</keyword>
<dbReference type="GO" id="GO:0046872">
    <property type="term" value="F:metal ion binding"/>
    <property type="evidence" value="ECO:0007669"/>
    <property type="project" value="UniProtKB-KW"/>
</dbReference>
<dbReference type="PANTHER" id="PTHR43742">
    <property type="entry name" value="TRIMETHYLAMINE-N-OXIDE REDUCTASE"/>
    <property type="match status" value="1"/>
</dbReference>
<reference evidence="8 9" key="1">
    <citation type="submission" date="2019-08" db="EMBL/GenBank/DDBJ databases">
        <authorList>
            <person name="Peeters C."/>
        </authorList>
    </citation>
    <scope>NUCLEOTIDE SEQUENCE [LARGE SCALE GENOMIC DNA]</scope>
    <source>
        <strain evidence="8 9">LMG 31013</strain>
    </source>
</reference>
<dbReference type="EC" id="1.8.2.4" evidence="8"/>
<keyword evidence="8" id="KW-0560">Oxidoreductase</keyword>
<dbReference type="Gene3D" id="3.10.20.30">
    <property type="match status" value="1"/>
</dbReference>
<evidence type="ECO:0000259" key="5">
    <source>
        <dbReference type="PROSITE" id="PS51085"/>
    </source>
</evidence>
<dbReference type="Pfam" id="PF00175">
    <property type="entry name" value="NAD_binding_1"/>
    <property type="match status" value="1"/>
</dbReference>
<dbReference type="GO" id="GO:0016491">
    <property type="term" value="F:oxidoreductase activity"/>
    <property type="evidence" value="ECO:0007669"/>
    <property type="project" value="UniProtKB-KW"/>
</dbReference>
<protein>
    <submittedName>
        <fullName evidence="8">Dimethylsulfide dehydrogenase subunit alpha</fullName>
        <ecNumber evidence="8">1.8.2.4</ecNumber>
    </submittedName>
</protein>
<evidence type="ECO:0000259" key="7">
    <source>
        <dbReference type="PROSITE" id="PS51669"/>
    </source>
</evidence>
<dbReference type="SUPFAM" id="SSF53706">
    <property type="entry name" value="Formate dehydrogenase/DMSO reductase, domains 1-3"/>
    <property type="match status" value="1"/>
</dbReference>
<dbReference type="PANTHER" id="PTHR43742:SF6">
    <property type="entry name" value="OXIDOREDUCTASE YYAE-RELATED"/>
    <property type="match status" value="1"/>
</dbReference>
<dbReference type="SUPFAM" id="SSF52343">
    <property type="entry name" value="Ferredoxin reductase-like, C-terminal NADP-linked domain"/>
    <property type="match status" value="1"/>
</dbReference>
<evidence type="ECO:0000259" key="6">
    <source>
        <dbReference type="PROSITE" id="PS51384"/>
    </source>
</evidence>
<accession>A0A5E4WSK1</accession>
<feature type="domain" description="4Fe-4S Mo/W bis-MGD-type" evidence="7">
    <location>
        <begin position="1"/>
        <end position="56"/>
    </location>
</feature>
<comment type="similarity">
    <text evidence="1">Belongs to the prokaryotic molybdopterin-containing oxidoreductase family.</text>
</comment>
<dbReference type="Pfam" id="PF00970">
    <property type="entry name" value="FAD_binding_6"/>
    <property type="match status" value="1"/>
</dbReference>
<dbReference type="Gene3D" id="2.20.25.90">
    <property type="entry name" value="ADC-like domains"/>
    <property type="match status" value="1"/>
</dbReference>
<dbReference type="OrthoDB" id="9796486at2"/>
<dbReference type="InterPro" id="IPR006656">
    <property type="entry name" value="Mopterin_OxRdtase"/>
</dbReference>
<feature type="domain" description="2Fe-2S ferredoxin-type" evidence="5">
    <location>
        <begin position="1043"/>
        <end position="1123"/>
    </location>
</feature>
<dbReference type="InterPro" id="IPR006963">
    <property type="entry name" value="Mopterin_OxRdtase_4Fe-4S_dom"/>
</dbReference>
<gene>
    <name evidence="8" type="primary">ddhA_1</name>
    <name evidence="8" type="ORF">PTE31013_03510</name>
</gene>
<dbReference type="InterPro" id="IPR008333">
    <property type="entry name" value="Cbr1-like_FAD-bd_dom"/>
</dbReference>
<dbReference type="Pfam" id="PF04879">
    <property type="entry name" value="Molybdop_Fe4S4"/>
    <property type="match status" value="1"/>
</dbReference>
<dbReference type="InterPro" id="IPR017927">
    <property type="entry name" value="FAD-bd_FR_type"/>
</dbReference>
<dbReference type="AlphaFoldDB" id="A0A5E4WSK1"/>
<dbReference type="InterPro" id="IPR001041">
    <property type="entry name" value="2Fe-2S_ferredoxin-type"/>
</dbReference>
<dbReference type="GO" id="GO:0018818">
    <property type="term" value="F:acetylene hydratase activity"/>
    <property type="evidence" value="ECO:0007669"/>
    <property type="project" value="InterPro"/>
</dbReference>
<organism evidence="8 9">
    <name type="scientific">Pandoraea terrigena</name>
    <dbReference type="NCBI Taxonomy" id="2508292"/>
    <lineage>
        <taxon>Bacteria</taxon>
        <taxon>Pseudomonadati</taxon>
        <taxon>Pseudomonadota</taxon>
        <taxon>Betaproteobacteria</taxon>
        <taxon>Burkholderiales</taxon>
        <taxon>Burkholderiaceae</taxon>
        <taxon>Pandoraea</taxon>
    </lineage>
</organism>
<dbReference type="Pfam" id="PF00384">
    <property type="entry name" value="Molybdopterin"/>
    <property type="match status" value="1"/>
</dbReference>